<evidence type="ECO:0000256" key="2">
    <source>
        <dbReference type="ARBA" id="ARBA00022692"/>
    </source>
</evidence>
<comment type="function">
    <text evidence="7">Functions as a peptidoglycan terminase that cleaves nascent peptidoglycan strands endolytically to terminate their elongation.</text>
</comment>
<dbReference type="RefSeq" id="WP_033517519.1">
    <property type="nucleotide sequence ID" value="NZ_CAUPKV010000040.1"/>
</dbReference>
<feature type="transmembrane region" description="Helical" evidence="7">
    <location>
        <begin position="49"/>
        <end position="70"/>
    </location>
</feature>
<dbReference type="Proteomes" id="UP000029033">
    <property type="component" value="Unassembled WGS sequence"/>
</dbReference>
<dbReference type="OrthoDB" id="9814591at2"/>
<evidence type="ECO:0000313" key="9">
    <source>
        <dbReference type="EMBL" id="KFI94365.1"/>
    </source>
</evidence>
<dbReference type="InterPro" id="IPR003770">
    <property type="entry name" value="MLTG-like"/>
</dbReference>
<dbReference type="GO" id="GO:0008932">
    <property type="term" value="F:lytic endotransglycosylase activity"/>
    <property type="evidence" value="ECO:0007669"/>
    <property type="project" value="UniProtKB-UniRule"/>
</dbReference>
<dbReference type="EMBL" id="JGZO01000008">
    <property type="protein sequence ID" value="KFI94365.1"/>
    <property type="molecule type" value="Genomic_DNA"/>
</dbReference>
<evidence type="ECO:0000256" key="3">
    <source>
        <dbReference type="ARBA" id="ARBA00022989"/>
    </source>
</evidence>
<comment type="subcellular location">
    <subcellularLocation>
        <location evidence="7">Cell membrane</location>
        <topology evidence="7">Single-pass membrane protein</topology>
    </subcellularLocation>
</comment>
<sequence length="393" mass="42557">MTEDIEDFFADNTHWVDDRGMASSDKPPLPPKSRAEMRRRRRRRQQKRVAVAISIVVIVALLAVGGFFGLRMIKAWRAANRADSSVVEDYAGPGDTEVSFTVDKGQSAVDVAKNLVKADIVKSEAAFTSTVSGNGAVLYPGTYTLKTHMKASDVVAILSDQSKASGFLEVRPGERLSDVIVSAATLSGIDEKEFKTVVEGGGSGILPSEASGSFEGWLEPGTYDVQNRSVTEIIKGMVDARIAKLDQLGVPAGAKREDILKIASIAEAEVNSEEYYGKVTRVIDNRLDQGMTLGMDSAVAYGLGIKGTDLTNDQLADDSNPYNLRKHTGLPPTPISNPGDSAIKAALDPEQGDWTYFCTVNLKTGETKFTSSADEFEQFVAELRTWESNNPDY</sequence>
<dbReference type="GeneID" id="85165701"/>
<feature type="region of interest" description="Disordered" evidence="8">
    <location>
        <begin position="17"/>
        <end position="43"/>
    </location>
</feature>
<evidence type="ECO:0000256" key="7">
    <source>
        <dbReference type="HAMAP-Rule" id="MF_02065"/>
    </source>
</evidence>
<keyword evidence="3 7" id="KW-1133">Transmembrane helix</keyword>
<comment type="similarity">
    <text evidence="7">Belongs to the transglycosylase MltG family.</text>
</comment>
<dbReference type="EC" id="4.2.2.29" evidence="7"/>
<dbReference type="GO" id="GO:0005886">
    <property type="term" value="C:plasma membrane"/>
    <property type="evidence" value="ECO:0007669"/>
    <property type="project" value="UniProtKB-SubCell"/>
</dbReference>
<keyword evidence="1 7" id="KW-1003">Cell membrane</keyword>
<keyword evidence="6 7" id="KW-0961">Cell wall biogenesis/degradation</keyword>
<evidence type="ECO:0000256" key="1">
    <source>
        <dbReference type="ARBA" id="ARBA00022475"/>
    </source>
</evidence>
<dbReference type="GO" id="GO:0071555">
    <property type="term" value="P:cell wall organization"/>
    <property type="evidence" value="ECO:0007669"/>
    <property type="project" value="UniProtKB-KW"/>
</dbReference>
<evidence type="ECO:0000313" key="10">
    <source>
        <dbReference type="Proteomes" id="UP000029033"/>
    </source>
</evidence>
<keyword evidence="2 7" id="KW-0812">Transmembrane</keyword>
<keyword evidence="5 7" id="KW-0456">Lyase</keyword>
<dbReference type="Gene3D" id="3.30.1490.480">
    <property type="entry name" value="Endolytic murein transglycosylase"/>
    <property type="match status" value="1"/>
</dbReference>
<dbReference type="AlphaFoldDB" id="A0A087DFR5"/>
<dbReference type="GO" id="GO:0009252">
    <property type="term" value="P:peptidoglycan biosynthetic process"/>
    <property type="evidence" value="ECO:0007669"/>
    <property type="project" value="UniProtKB-UniRule"/>
</dbReference>
<name>A0A087DFR5_9BIFI</name>
<reference evidence="9 10" key="1">
    <citation type="submission" date="2014-03" db="EMBL/GenBank/DDBJ databases">
        <title>Genomics of Bifidobacteria.</title>
        <authorList>
            <person name="Ventura M."/>
            <person name="Milani C."/>
            <person name="Lugli G.A."/>
        </authorList>
    </citation>
    <scope>NUCLEOTIDE SEQUENCE [LARGE SCALE GENOMIC DNA]</scope>
    <source>
        <strain evidence="9 10">LMG 21589</strain>
    </source>
</reference>
<dbReference type="Pfam" id="PF02618">
    <property type="entry name" value="YceG"/>
    <property type="match status" value="1"/>
</dbReference>
<keyword evidence="4 7" id="KW-0472">Membrane</keyword>
<evidence type="ECO:0000256" key="5">
    <source>
        <dbReference type="ARBA" id="ARBA00023239"/>
    </source>
</evidence>
<dbReference type="HAMAP" id="MF_02065">
    <property type="entry name" value="MltG"/>
    <property type="match status" value="1"/>
</dbReference>
<proteinExistence type="inferred from homology"/>
<dbReference type="eggNOG" id="COG1559">
    <property type="taxonomic scope" value="Bacteria"/>
</dbReference>
<feature type="site" description="Important for catalytic activity" evidence="7">
    <location>
        <position position="269"/>
    </location>
</feature>
<dbReference type="STRING" id="158787.BSCA_1392"/>
<evidence type="ECO:0000256" key="6">
    <source>
        <dbReference type="ARBA" id="ARBA00023316"/>
    </source>
</evidence>
<keyword evidence="10" id="KW-1185">Reference proteome</keyword>
<dbReference type="PANTHER" id="PTHR30518">
    <property type="entry name" value="ENDOLYTIC MUREIN TRANSGLYCOSYLASE"/>
    <property type="match status" value="1"/>
</dbReference>
<accession>A0A087DFR5</accession>
<protein>
    <recommendedName>
        <fullName evidence="7">Endolytic murein transglycosylase</fullName>
        <ecNumber evidence="7">4.2.2.29</ecNumber>
    </recommendedName>
    <alternativeName>
        <fullName evidence="7">Peptidoglycan lytic transglycosylase</fullName>
    </alternativeName>
    <alternativeName>
        <fullName evidence="7">Peptidoglycan polymerization terminase</fullName>
    </alternativeName>
</protein>
<evidence type="ECO:0000256" key="8">
    <source>
        <dbReference type="SAM" id="MobiDB-lite"/>
    </source>
</evidence>
<dbReference type="NCBIfam" id="TIGR00247">
    <property type="entry name" value="endolytic transglycosylase MltG"/>
    <property type="match status" value="1"/>
</dbReference>
<organism evidence="9 10">
    <name type="scientific">Bifidobacterium scardovii</name>
    <dbReference type="NCBI Taxonomy" id="158787"/>
    <lineage>
        <taxon>Bacteria</taxon>
        <taxon>Bacillati</taxon>
        <taxon>Actinomycetota</taxon>
        <taxon>Actinomycetes</taxon>
        <taxon>Bifidobacteriales</taxon>
        <taxon>Bifidobacteriaceae</taxon>
        <taxon>Bifidobacterium</taxon>
    </lineage>
</organism>
<dbReference type="PANTHER" id="PTHR30518:SF2">
    <property type="entry name" value="ENDOLYTIC MUREIN TRANSGLYCOSYLASE"/>
    <property type="match status" value="1"/>
</dbReference>
<evidence type="ECO:0000256" key="4">
    <source>
        <dbReference type="ARBA" id="ARBA00023136"/>
    </source>
</evidence>
<comment type="caution">
    <text evidence="9">The sequence shown here is derived from an EMBL/GenBank/DDBJ whole genome shotgun (WGS) entry which is preliminary data.</text>
</comment>
<comment type="catalytic activity">
    <reaction evidence="7">
        <text>a peptidoglycan chain = a peptidoglycan chain with N-acetyl-1,6-anhydromuramyl-[peptide] at the reducing end + a peptidoglycan chain with N-acetylglucosamine at the non-reducing end.</text>
        <dbReference type="EC" id="4.2.2.29"/>
    </reaction>
</comment>
<gene>
    <name evidence="7" type="primary">mltG</name>
    <name evidence="9" type="ORF">BSCA_1392</name>
</gene>